<reference evidence="2" key="1">
    <citation type="submission" date="2020-04" db="EMBL/GenBank/DDBJ databases">
        <title>Description of novel Gluconacetobacter.</title>
        <authorList>
            <person name="Sombolestani A."/>
        </authorList>
    </citation>
    <scope>NUCLEOTIDE SEQUENCE [LARGE SCALE GENOMIC DNA]</scope>
    <source>
        <strain evidence="2">LMG 1745</strain>
    </source>
</reference>
<protein>
    <submittedName>
        <fullName evidence="1">Uncharacterized protein</fullName>
    </submittedName>
</protein>
<evidence type="ECO:0000313" key="2">
    <source>
        <dbReference type="Proteomes" id="UP000662701"/>
    </source>
</evidence>
<reference evidence="1 2" key="2">
    <citation type="submission" date="2020-11" db="EMBL/GenBank/DDBJ databases">
        <title>Description of novel Gluconobacter species.</title>
        <authorList>
            <person name="Cleenwerck I."/>
            <person name="Cnockaert M."/>
            <person name="Borremans W."/>
            <person name="Wieme A.D."/>
            <person name="De Vuyst L."/>
            <person name="Vandamme P."/>
        </authorList>
    </citation>
    <scope>NUCLEOTIDE SEQUENCE [LARGE SCALE GENOMIC DNA]</scope>
    <source>
        <strain evidence="1 2">LMG 1745</strain>
    </source>
</reference>
<name>A0ABR9YX29_9PROT</name>
<proteinExistence type="predicted"/>
<comment type="caution">
    <text evidence="1">The sequence shown here is derived from an EMBL/GenBank/DDBJ whole genome shotgun (WGS) entry which is preliminary data.</text>
</comment>
<accession>A0ABR9YX29</accession>
<evidence type="ECO:0000313" key="1">
    <source>
        <dbReference type="EMBL" id="MBF0888920.1"/>
    </source>
</evidence>
<organism evidence="1 2">
    <name type="scientific">Gluconobacter cadivus</name>
    <dbReference type="NCBI Taxonomy" id="2728101"/>
    <lineage>
        <taxon>Bacteria</taxon>
        <taxon>Pseudomonadati</taxon>
        <taxon>Pseudomonadota</taxon>
        <taxon>Alphaproteobacteria</taxon>
        <taxon>Acetobacterales</taxon>
        <taxon>Acetobacteraceae</taxon>
        <taxon>Gluconobacter</taxon>
    </lineage>
</organism>
<dbReference type="EMBL" id="JABCQH010000008">
    <property type="protein sequence ID" value="MBF0888920.1"/>
    <property type="molecule type" value="Genomic_DNA"/>
</dbReference>
<dbReference type="SUPFAM" id="SSF53448">
    <property type="entry name" value="Nucleotide-diphospho-sugar transferases"/>
    <property type="match status" value="1"/>
</dbReference>
<sequence>MKFFNFTKKNKKHQKKEDNFNSLESKKINFSWLHDITESDCSIVVSSHKTILCVSQDGNIYHDDPNKNINPLLIYQVTDGVWFLRKNNLSEWDALITDGIKENFKFSSKEKPILVNIGGSLEDGISFNLSGFNLTAELEGKVKFNTTNLLSWENFALLSWDTFSWLQEAKNETWIEQNTGKEVFFKNFNKINSETFVDCNFETYNISGRPGPLLLRDLRKNKIYILDSFKRKRSLLKLNPLVYFCVFGSDEYYKCAALSIISLRKFGLYSGKIFLISDRSQEDTLKFLPLDFQFNIEVKECSNKDPIFERYKIYLYDVEKYNPIFYLDTDIIVGGDINKIIKDALCSEDFCLYREANCSVKKIDESEWDIGTNWFGGWMFARNSEIGTLPFWKATSGIMIFSDHGETKKIFDMICSVGRLTRQHEIDRFGDQPVMNYVTTQNENVNISVLDNKSLNSGNVEHFLSNPERILMHVSLGVGYGNKKLPIMESLFEKIDQNHKTHGKE</sequence>
<dbReference type="RefSeq" id="WP_194262731.1">
    <property type="nucleotide sequence ID" value="NZ_JABCQH010000008.1"/>
</dbReference>
<dbReference type="Proteomes" id="UP000662701">
    <property type="component" value="Unassembled WGS sequence"/>
</dbReference>
<dbReference type="InterPro" id="IPR029044">
    <property type="entry name" value="Nucleotide-diphossugar_trans"/>
</dbReference>
<keyword evidence="2" id="KW-1185">Reference proteome</keyword>
<gene>
    <name evidence="1" type="ORF">HKD19_10200</name>
</gene>
<dbReference type="Gene3D" id="3.90.550.10">
    <property type="entry name" value="Spore Coat Polysaccharide Biosynthesis Protein SpsA, Chain A"/>
    <property type="match status" value="1"/>
</dbReference>